<accession>A0ABD3G4D0</accession>
<feature type="region of interest" description="Disordered" evidence="1">
    <location>
        <begin position="65"/>
        <end position="118"/>
    </location>
</feature>
<evidence type="ECO:0000256" key="1">
    <source>
        <dbReference type="SAM" id="MobiDB-lite"/>
    </source>
</evidence>
<evidence type="ECO:0000313" key="3">
    <source>
        <dbReference type="Proteomes" id="UP001632037"/>
    </source>
</evidence>
<gene>
    <name evidence="2" type="ORF">V7S43_001050</name>
</gene>
<comment type="caution">
    <text evidence="2">The sequence shown here is derived from an EMBL/GenBank/DDBJ whole genome shotgun (WGS) entry which is preliminary data.</text>
</comment>
<dbReference type="EMBL" id="JBIMZQ010000002">
    <property type="protein sequence ID" value="KAL3673334.1"/>
    <property type="molecule type" value="Genomic_DNA"/>
</dbReference>
<dbReference type="AlphaFoldDB" id="A0ABD3G4D0"/>
<keyword evidence="3" id="KW-1185">Reference proteome</keyword>
<protein>
    <submittedName>
        <fullName evidence="2">Uncharacterized protein</fullName>
    </submittedName>
</protein>
<dbReference type="Proteomes" id="UP001632037">
    <property type="component" value="Unassembled WGS sequence"/>
</dbReference>
<feature type="compositionally biased region" description="Basic and acidic residues" evidence="1">
    <location>
        <begin position="101"/>
        <end position="112"/>
    </location>
</feature>
<proteinExistence type="predicted"/>
<sequence>MAKLGRGIDDWLGGGSRVPFDEATSTHHGPWWSTGDLLRLAKGWAVVMARGTLATSGPQILTVPRYGPFPGVPAPPTKPVKARLSEAAEGSEFSRCPPETGAHRKAAEADRHLHGRHN</sequence>
<reference evidence="2 3" key="1">
    <citation type="submission" date="2024-09" db="EMBL/GenBank/DDBJ databases">
        <title>Genome sequencing and assembly of Phytophthora oleae, isolate VK10A, causative agent of rot of olive drupes.</title>
        <authorList>
            <person name="Conti Taguali S."/>
            <person name="Riolo M."/>
            <person name="La Spada F."/>
            <person name="Cacciola S.O."/>
            <person name="Dionisio G."/>
        </authorList>
    </citation>
    <scope>NUCLEOTIDE SEQUENCE [LARGE SCALE GENOMIC DNA]</scope>
    <source>
        <strain evidence="2 3">VK10A</strain>
    </source>
</reference>
<name>A0ABD3G4D0_9STRA</name>
<evidence type="ECO:0000313" key="2">
    <source>
        <dbReference type="EMBL" id="KAL3673334.1"/>
    </source>
</evidence>
<organism evidence="2 3">
    <name type="scientific">Phytophthora oleae</name>
    <dbReference type="NCBI Taxonomy" id="2107226"/>
    <lineage>
        <taxon>Eukaryota</taxon>
        <taxon>Sar</taxon>
        <taxon>Stramenopiles</taxon>
        <taxon>Oomycota</taxon>
        <taxon>Peronosporomycetes</taxon>
        <taxon>Peronosporales</taxon>
        <taxon>Peronosporaceae</taxon>
        <taxon>Phytophthora</taxon>
    </lineage>
</organism>